<dbReference type="GO" id="GO:0005886">
    <property type="term" value="C:plasma membrane"/>
    <property type="evidence" value="ECO:0007669"/>
    <property type="project" value="TreeGrafter"/>
</dbReference>
<dbReference type="PROSITE" id="PS50109">
    <property type="entry name" value="HIS_KIN"/>
    <property type="match status" value="1"/>
</dbReference>
<dbReference type="Proteomes" id="UP000245539">
    <property type="component" value="Unassembled WGS sequence"/>
</dbReference>
<accession>A0A317C0D7</accession>
<keyword evidence="4" id="KW-0808">Transferase</keyword>
<name>A0A317C0D7_9GAMM</name>
<proteinExistence type="predicted"/>
<protein>
    <recommendedName>
        <fullName evidence="2">histidine kinase</fullName>
        <ecNumber evidence="2">2.7.13.3</ecNumber>
    </recommendedName>
</protein>
<dbReference type="GO" id="GO:0016036">
    <property type="term" value="P:cellular response to phosphate starvation"/>
    <property type="evidence" value="ECO:0007669"/>
    <property type="project" value="TreeGrafter"/>
</dbReference>
<dbReference type="InterPro" id="IPR050351">
    <property type="entry name" value="BphY/WalK/GraS-like"/>
</dbReference>
<reference evidence="8 9" key="1">
    <citation type="submission" date="2018-05" db="EMBL/GenBank/DDBJ databases">
        <title>Leucothrix arctica sp. nov., isolated from Arctic seawater.</title>
        <authorList>
            <person name="Choi A."/>
            <person name="Baek K."/>
        </authorList>
    </citation>
    <scope>NUCLEOTIDE SEQUENCE [LARGE SCALE GENOMIC DNA]</scope>
    <source>
        <strain evidence="8 9">JCM 18388</strain>
    </source>
</reference>
<dbReference type="AlphaFoldDB" id="A0A317C0D7"/>
<sequence>MSNEPNLQVRLAIQDTGQGIAPEDLPYVFEPYFRATNGAQAYHEGKGLGLAIAAKLLALHESELTVSSELGKGARFEFLLPAS</sequence>
<dbReference type="InterPro" id="IPR003594">
    <property type="entry name" value="HATPase_dom"/>
</dbReference>
<evidence type="ECO:0000256" key="5">
    <source>
        <dbReference type="ARBA" id="ARBA00022777"/>
    </source>
</evidence>
<evidence type="ECO:0000313" key="8">
    <source>
        <dbReference type="EMBL" id="PWQ92115.1"/>
    </source>
</evidence>
<dbReference type="SUPFAM" id="SSF55874">
    <property type="entry name" value="ATPase domain of HSP90 chaperone/DNA topoisomerase II/histidine kinase"/>
    <property type="match status" value="1"/>
</dbReference>
<evidence type="ECO:0000256" key="1">
    <source>
        <dbReference type="ARBA" id="ARBA00000085"/>
    </source>
</evidence>
<dbReference type="PRINTS" id="PR00344">
    <property type="entry name" value="BCTRLSENSOR"/>
</dbReference>
<evidence type="ECO:0000256" key="6">
    <source>
        <dbReference type="ARBA" id="ARBA00023012"/>
    </source>
</evidence>
<dbReference type="OrthoDB" id="2521613at2"/>
<keyword evidence="6" id="KW-0902">Two-component regulatory system</keyword>
<dbReference type="GO" id="GO:0004721">
    <property type="term" value="F:phosphoprotein phosphatase activity"/>
    <property type="evidence" value="ECO:0007669"/>
    <property type="project" value="TreeGrafter"/>
</dbReference>
<dbReference type="EC" id="2.7.13.3" evidence="2"/>
<evidence type="ECO:0000256" key="3">
    <source>
        <dbReference type="ARBA" id="ARBA00022553"/>
    </source>
</evidence>
<dbReference type="EMBL" id="QGKM01000119">
    <property type="protein sequence ID" value="PWQ92115.1"/>
    <property type="molecule type" value="Genomic_DNA"/>
</dbReference>
<keyword evidence="5" id="KW-0418">Kinase</keyword>
<feature type="domain" description="Histidine kinase" evidence="7">
    <location>
        <begin position="1"/>
        <end position="83"/>
    </location>
</feature>
<dbReference type="InterPro" id="IPR005467">
    <property type="entry name" value="His_kinase_dom"/>
</dbReference>
<evidence type="ECO:0000313" key="9">
    <source>
        <dbReference type="Proteomes" id="UP000245539"/>
    </source>
</evidence>
<dbReference type="Pfam" id="PF02518">
    <property type="entry name" value="HATPase_c"/>
    <property type="match status" value="1"/>
</dbReference>
<dbReference type="PANTHER" id="PTHR45453:SF1">
    <property type="entry name" value="PHOSPHATE REGULON SENSOR PROTEIN PHOR"/>
    <property type="match status" value="1"/>
</dbReference>
<keyword evidence="9" id="KW-1185">Reference proteome</keyword>
<organism evidence="8 9">
    <name type="scientific">Leucothrix pacifica</name>
    <dbReference type="NCBI Taxonomy" id="1247513"/>
    <lineage>
        <taxon>Bacteria</taxon>
        <taxon>Pseudomonadati</taxon>
        <taxon>Pseudomonadota</taxon>
        <taxon>Gammaproteobacteria</taxon>
        <taxon>Thiotrichales</taxon>
        <taxon>Thiotrichaceae</taxon>
        <taxon>Leucothrix</taxon>
    </lineage>
</organism>
<dbReference type="PANTHER" id="PTHR45453">
    <property type="entry name" value="PHOSPHATE REGULON SENSOR PROTEIN PHOR"/>
    <property type="match status" value="1"/>
</dbReference>
<evidence type="ECO:0000259" key="7">
    <source>
        <dbReference type="PROSITE" id="PS50109"/>
    </source>
</evidence>
<evidence type="ECO:0000256" key="4">
    <source>
        <dbReference type="ARBA" id="ARBA00022679"/>
    </source>
</evidence>
<comment type="caution">
    <text evidence="8">The sequence shown here is derived from an EMBL/GenBank/DDBJ whole genome shotgun (WGS) entry which is preliminary data.</text>
</comment>
<keyword evidence="3" id="KW-0597">Phosphoprotein</keyword>
<dbReference type="InterPro" id="IPR004358">
    <property type="entry name" value="Sig_transdc_His_kin-like_C"/>
</dbReference>
<evidence type="ECO:0000256" key="2">
    <source>
        <dbReference type="ARBA" id="ARBA00012438"/>
    </source>
</evidence>
<dbReference type="GO" id="GO:0000155">
    <property type="term" value="F:phosphorelay sensor kinase activity"/>
    <property type="evidence" value="ECO:0007669"/>
    <property type="project" value="TreeGrafter"/>
</dbReference>
<gene>
    <name evidence="8" type="ORF">DKW60_22835</name>
</gene>
<dbReference type="Gene3D" id="3.30.565.10">
    <property type="entry name" value="Histidine kinase-like ATPase, C-terminal domain"/>
    <property type="match status" value="1"/>
</dbReference>
<dbReference type="InterPro" id="IPR036890">
    <property type="entry name" value="HATPase_C_sf"/>
</dbReference>
<comment type="catalytic activity">
    <reaction evidence="1">
        <text>ATP + protein L-histidine = ADP + protein N-phospho-L-histidine.</text>
        <dbReference type="EC" id="2.7.13.3"/>
    </reaction>
</comment>